<dbReference type="STRING" id="1202768.SAMN05216285_1719"/>
<proteinExistence type="predicted"/>
<evidence type="ECO:0000313" key="3">
    <source>
        <dbReference type="Proteomes" id="UP000183275"/>
    </source>
</evidence>
<dbReference type="AlphaFoldDB" id="A0A1I0NH08"/>
<reference evidence="3" key="1">
    <citation type="submission" date="2016-10" db="EMBL/GenBank/DDBJ databases">
        <authorList>
            <person name="Varghese N."/>
        </authorList>
    </citation>
    <scope>NUCLEOTIDE SEQUENCE [LARGE SCALE GENOMIC DNA]</scope>
    <source>
        <strain evidence="3">CGMCC 1.12284</strain>
    </source>
</reference>
<accession>A0A1I0NH08</accession>
<dbReference type="EMBL" id="FOIS01000002">
    <property type="protein sequence ID" value="SEW00637.1"/>
    <property type="molecule type" value="Genomic_DNA"/>
</dbReference>
<feature type="compositionally biased region" description="Basic and acidic residues" evidence="1">
    <location>
        <begin position="20"/>
        <end position="33"/>
    </location>
</feature>
<keyword evidence="3" id="KW-1185">Reference proteome</keyword>
<organism evidence="2 3">
    <name type="scientific">Natrinema salifodinae</name>
    <dbReference type="NCBI Taxonomy" id="1202768"/>
    <lineage>
        <taxon>Archaea</taxon>
        <taxon>Methanobacteriati</taxon>
        <taxon>Methanobacteriota</taxon>
        <taxon>Stenosarchaea group</taxon>
        <taxon>Halobacteria</taxon>
        <taxon>Halobacteriales</taxon>
        <taxon>Natrialbaceae</taxon>
        <taxon>Natrinema</taxon>
    </lineage>
</organism>
<protein>
    <submittedName>
        <fullName evidence="2">Uncharacterized protein</fullName>
    </submittedName>
</protein>
<dbReference type="eggNOG" id="arCOG11473">
    <property type="taxonomic scope" value="Archaea"/>
</dbReference>
<gene>
    <name evidence="2" type="ORF">SAMN05216285_1719</name>
</gene>
<evidence type="ECO:0000256" key="1">
    <source>
        <dbReference type="SAM" id="MobiDB-lite"/>
    </source>
</evidence>
<evidence type="ECO:0000313" key="2">
    <source>
        <dbReference type="EMBL" id="SEW00637.1"/>
    </source>
</evidence>
<sequence length="113" mass="12349">MDRNTSRDGASAAPGTIGTERGREIVAWRKTTDDGTPVYEIEYDGPAPEPTSRSPTLFGASSGGTVPAEEQSVRLPDGEQMSARDAAFETEGTTLRIRHNPSLVDRVRRYLPW</sequence>
<feature type="region of interest" description="Disordered" evidence="1">
    <location>
        <begin position="1"/>
        <end position="79"/>
    </location>
</feature>
<name>A0A1I0NH08_9EURY</name>
<dbReference type="RefSeq" id="WP_241471235.1">
    <property type="nucleotide sequence ID" value="NZ_FOIS01000002.1"/>
</dbReference>
<dbReference type="Proteomes" id="UP000183275">
    <property type="component" value="Unassembled WGS sequence"/>
</dbReference>